<comment type="subcellular location">
    <subcellularLocation>
        <location evidence="2">Endomembrane system</location>
    </subcellularLocation>
    <subcellularLocation>
        <location evidence="1">Membrane</location>
        <topology evidence="1">Single-pass membrane protein</topology>
    </subcellularLocation>
</comment>
<dbReference type="InterPro" id="IPR006514">
    <property type="entry name" value="IRX15/GXM/AGM"/>
</dbReference>
<keyword evidence="4" id="KW-1133">Transmembrane helix</keyword>
<dbReference type="GO" id="GO:0045492">
    <property type="term" value="P:xylan biosynthetic process"/>
    <property type="evidence" value="ECO:0007669"/>
    <property type="project" value="InterPro"/>
</dbReference>
<evidence type="ECO:0000256" key="1">
    <source>
        <dbReference type="ARBA" id="ARBA00004167"/>
    </source>
</evidence>
<sequence>MSTAMFSVYERIRRFLPLLVFLIAGIVCFALIDVSIFERVATYCDLRKVIQYSADQGEVTLGRAVDSRYGRKKALPYSVAMTLVRYATSRETPQQTYAEIMITLNILDRRCPCNFLVYGLGHDSLLWESLNQGGLTVFLEEDPQWLNQMKAEHPSLQAFLVKYPTTMQEADKLLPYAKDKQNCSPRDDLLKSECKLALKTLPRHVYDIEWDVIMIDAPMGFFPQAPGRMSPIYTSAIMAKAKAKNKPTDILLHDVDRPVEKTWGNDFLCSKNLIASTDRLWHFQLHGEGNERSAFFCH</sequence>
<evidence type="ECO:0008006" key="8">
    <source>
        <dbReference type="Google" id="ProtNLM"/>
    </source>
</evidence>
<dbReference type="Proteomes" id="UP000825935">
    <property type="component" value="Chromosome 33"/>
</dbReference>
<dbReference type="OMA" id="IPEKLWF"/>
<accession>A0A8T2QMN0</accession>
<evidence type="ECO:0000256" key="3">
    <source>
        <dbReference type="ARBA" id="ARBA00022692"/>
    </source>
</evidence>
<dbReference type="Pfam" id="PF21729">
    <property type="entry name" value="IRX15_IRX15L_GXM"/>
    <property type="match status" value="1"/>
</dbReference>
<organism evidence="6 7">
    <name type="scientific">Ceratopteris richardii</name>
    <name type="common">Triangle waterfern</name>
    <dbReference type="NCBI Taxonomy" id="49495"/>
    <lineage>
        <taxon>Eukaryota</taxon>
        <taxon>Viridiplantae</taxon>
        <taxon>Streptophyta</taxon>
        <taxon>Embryophyta</taxon>
        <taxon>Tracheophyta</taxon>
        <taxon>Polypodiopsida</taxon>
        <taxon>Polypodiidae</taxon>
        <taxon>Polypodiales</taxon>
        <taxon>Pteridineae</taxon>
        <taxon>Pteridaceae</taxon>
        <taxon>Parkerioideae</taxon>
        <taxon>Ceratopteris</taxon>
    </lineage>
</organism>
<comment type="caution">
    <text evidence="6">The sequence shown here is derived from an EMBL/GenBank/DDBJ whole genome shotgun (WGS) entry which is preliminary data.</text>
</comment>
<evidence type="ECO:0000256" key="5">
    <source>
        <dbReference type="ARBA" id="ARBA00023136"/>
    </source>
</evidence>
<keyword evidence="5" id="KW-0472">Membrane</keyword>
<evidence type="ECO:0000313" key="7">
    <source>
        <dbReference type="Proteomes" id="UP000825935"/>
    </source>
</evidence>
<dbReference type="GO" id="GO:0016020">
    <property type="term" value="C:membrane"/>
    <property type="evidence" value="ECO:0007669"/>
    <property type="project" value="UniProtKB-SubCell"/>
</dbReference>
<dbReference type="GO" id="GO:0012505">
    <property type="term" value="C:endomembrane system"/>
    <property type="evidence" value="ECO:0007669"/>
    <property type="project" value="UniProtKB-SubCell"/>
</dbReference>
<dbReference type="PANTHER" id="PTHR31444">
    <property type="entry name" value="OS11G0490100 PROTEIN"/>
    <property type="match status" value="1"/>
</dbReference>
<gene>
    <name evidence="6" type="ORF">KP509_33G017200</name>
</gene>
<dbReference type="NCBIfam" id="TIGR01627">
    <property type="entry name" value="A_thal_3515"/>
    <property type="match status" value="1"/>
</dbReference>
<dbReference type="OrthoDB" id="1896682at2759"/>
<protein>
    <recommendedName>
        <fullName evidence="8">Polysaccharide biosynthesis domain-containing protein</fullName>
    </recommendedName>
</protein>
<evidence type="ECO:0000256" key="4">
    <source>
        <dbReference type="ARBA" id="ARBA00022989"/>
    </source>
</evidence>
<keyword evidence="3" id="KW-0812">Transmembrane</keyword>
<keyword evidence="7" id="KW-1185">Reference proteome</keyword>
<evidence type="ECO:0000313" key="6">
    <source>
        <dbReference type="EMBL" id="KAH7285189.1"/>
    </source>
</evidence>
<evidence type="ECO:0000256" key="2">
    <source>
        <dbReference type="ARBA" id="ARBA00004308"/>
    </source>
</evidence>
<reference evidence="6" key="1">
    <citation type="submission" date="2021-08" db="EMBL/GenBank/DDBJ databases">
        <title>WGS assembly of Ceratopteris richardii.</title>
        <authorList>
            <person name="Marchant D.B."/>
            <person name="Chen G."/>
            <person name="Jenkins J."/>
            <person name="Shu S."/>
            <person name="Leebens-Mack J."/>
            <person name="Grimwood J."/>
            <person name="Schmutz J."/>
            <person name="Soltis P."/>
            <person name="Soltis D."/>
            <person name="Chen Z.-H."/>
        </authorList>
    </citation>
    <scope>NUCLEOTIDE SEQUENCE</scope>
    <source>
        <strain evidence="6">Whitten #5841</strain>
        <tissue evidence="6">Leaf</tissue>
    </source>
</reference>
<proteinExistence type="predicted"/>
<name>A0A8T2QMN0_CERRI</name>
<dbReference type="AlphaFoldDB" id="A0A8T2QMN0"/>
<dbReference type="EMBL" id="CM035438">
    <property type="protein sequence ID" value="KAH7285189.1"/>
    <property type="molecule type" value="Genomic_DNA"/>
</dbReference>